<comment type="caution">
    <text evidence="2">The sequence shown here is derived from an EMBL/GenBank/DDBJ whole genome shotgun (WGS) entry which is preliminary data.</text>
</comment>
<evidence type="ECO:0000313" key="2">
    <source>
        <dbReference type="EMBL" id="RCX19662.1"/>
    </source>
</evidence>
<evidence type="ECO:0000313" key="3">
    <source>
        <dbReference type="Proteomes" id="UP000253090"/>
    </source>
</evidence>
<accession>A0A369BDL8</accession>
<dbReference type="SUPFAM" id="SSF56784">
    <property type="entry name" value="HAD-like"/>
    <property type="match status" value="1"/>
</dbReference>
<dbReference type="Gene3D" id="3.40.50.1000">
    <property type="entry name" value="HAD superfamily/HAD-like"/>
    <property type="match status" value="2"/>
</dbReference>
<dbReference type="Gene3D" id="3.30.1240.10">
    <property type="match status" value="2"/>
</dbReference>
<dbReference type="GO" id="GO:0016791">
    <property type="term" value="F:phosphatase activity"/>
    <property type="evidence" value="ECO:0007669"/>
    <property type="project" value="TreeGrafter"/>
</dbReference>
<dbReference type="Pfam" id="PF05116">
    <property type="entry name" value="S6PP"/>
    <property type="match status" value="1"/>
</dbReference>
<gene>
    <name evidence="2" type="ORF">DFP94_104114</name>
</gene>
<dbReference type="InterPro" id="IPR036412">
    <property type="entry name" value="HAD-like_sf"/>
</dbReference>
<dbReference type="GO" id="GO:0005829">
    <property type="term" value="C:cytosol"/>
    <property type="evidence" value="ECO:0007669"/>
    <property type="project" value="TreeGrafter"/>
</dbReference>
<dbReference type="PROSITE" id="PS01229">
    <property type="entry name" value="COF_2"/>
    <property type="match status" value="1"/>
</dbReference>
<proteinExistence type="predicted"/>
<dbReference type="InterPro" id="IPR006380">
    <property type="entry name" value="SPP-like_dom"/>
</dbReference>
<feature type="domain" description="Sucrose phosphatase-like" evidence="1">
    <location>
        <begin position="22"/>
        <end position="95"/>
    </location>
</feature>
<dbReference type="SFLD" id="SFLDG01140">
    <property type="entry name" value="C2.B:_Phosphomannomutase_and_P"/>
    <property type="match status" value="1"/>
</dbReference>
<dbReference type="InterPro" id="IPR023214">
    <property type="entry name" value="HAD_sf"/>
</dbReference>
<dbReference type="PROSITE" id="PS01228">
    <property type="entry name" value="COF_1"/>
    <property type="match status" value="1"/>
</dbReference>
<dbReference type="EMBL" id="QPJW01000004">
    <property type="protein sequence ID" value="RCX19662.1"/>
    <property type="molecule type" value="Genomic_DNA"/>
</dbReference>
<protein>
    <recommendedName>
        <fullName evidence="1">Sucrose phosphatase-like domain-containing protein</fullName>
    </recommendedName>
</protein>
<dbReference type="AlphaFoldDB" id="A0A369BDL8"/>
<dbReference type="Proteomes" id="UP000253090">
    <property type="component" value="Unassembled WGS sequence"/>
</dbReference>
<dbReference type="NCBIfam" id="TIGR01484">
    <property type="entry name" value="HAD-SF-IIB"/>
    <property type="match status" value="1"/>
</dbReference>
<dbReference type="InterPro" id="IPR006379">
    <property type="entry name" value="HAD-SF_hydro_IIB"/>
</dbReference>
<dbReference type="RefSeq" id="WP_114496921.1">
    <property type="nucleotide sequence ID" value="NZ_QPJW01000004.1"/>
</dbReference>
<organism evidence="2 3">
    <name type="scientific">Fontibacillus phaseoli</name>
    <dbReference type="NCBI Taxonomy" id="1416533"/>
    <lineage>
        <taxon>Bacteria</taxon>
        <taxon>Bacillati</taxon>
        <taxon>Bacillota</taxon>
        <taxon>Bacilli</taxon>
        <taxon>Bacillales</taxon>
        <taxon>Paenibacillaceae</taxon>
        <taxon>Fontibacillus</taxon>
    </lineage>
</organism>
<dbReference type="Pfam" id="PF08282">
    <property type="entry name" value="Hydrolase_3"/>
    <property type="match status" value="1"/>
</dbReference>
<reference evidence="2 3" key="1">
    <citation type="submission" date="2018-07" db="EMBL/GenBank/DDBJ databases">
        <title>Genomic Encyclopedia of Type Strains, Phase III (KMG-III): the genomes of soil and plant-associated and newly described type strains.</title>
        <authorList>
            <person name="Whitman W."/>
        </authorList>
    </citation>
    <scope>NUCLEOTIDE SEQUENCE [LARGE SCALE GENOMIC DNA]</scope>
    <source>
        <strain evidence="2 3">CECT 8333</strain>
    </source>
</reference>
<dbReference type="GO" id="GO:0000287">
    <property type="term" value="F:magnesium ion binding"/>
    <property type="evidence" value="ECO:0007669"/>
    <property type="project" value="TreeGrafter"/>
</dbReference>
<dbReference type="PANTHER" id="PTHR10000:SF55">
    <property type="entry name" value="5-AMINO-6-(5-PHOSPHO-D-RIBITYLAMINO)URACIL PHOSPHATASE YCSE"/>
    <property type="match status" value="1"/>
</dbReference>
<name>A0A369BDL8_9BACL</name>
<dbReference type="PANTHER" id="PTHR10000">
    <property type="entry name" value="PHOSPHOSERINE PHOSPHATASE"/>
    <property type="match status" value="1"/>
</dbReference>
<dbReference type="CDD" id="cd07516">
    <property type="entry name" value="HAD_Pase"/>
    <property type="match status" value="1"/>
</dbReference>
<sequence length="265" mass="29332">MKWNSKSLKRTEQNGGLLLKYKLLALDMDGTLLNDNHQISPETEKWIRKAAAAGVHVCLSTGRGYNEAAPFGVQLGLETPMITVNGSEIWKSPHELYHRELFDKEIIARMYDISQEHGVWFWAYSVEGSYNENNWDPGLLEVNQWLKFGYHTEDDEIRHSIMMRLQDLGGLEITNSSPYNLEINPAGINKASGIRTVCKLLGIDMSETVAIGDSLNDLAAIQAAGLGVAMGNAQIAVKENADVVTASNNDDGIALIIRDYILPGE</sequence>
<evidence type="ECO:0000259" key="1">
    <source>
        <dbReference type="Pfam" id="PF05116"/>
    </source>
</evidence>
<dbReference type="SFLD" id="SFLDS00003">
    <property type="entry name" value="Haloacid_Dehalogenase"/>
    <property type="match status" value="1"/>
</dbReference>
<dbReference type="OrthoDB" id="9781413at2"/>
<keyword evidence="3" id="KW-1185">Reference proteome</keyword>